<evidence type="ECO:0000256" key="9">
    <source>
        <dbReference type="ARBA" id="ARBA00023136"/>
    </source>
</evidence>
<comment type="caution">
    <text evidence="13">The sequence shown here is derived from an EMBL/GenBank/DDBJ whole genome shotgun (WGS) entry which is preliminary data.</text>
</comment>
<keyword evidence="6 11" id="KW-0812">Transmembrane</keyword>
<dbReference type="GO" id="GO:0015031">
    <property type="term" value="P:protein transport"/>
    <property type="evidence" value="ECO:0007669"/>
    <property type="project" value="UniProtKB-KW"/>
</dbReference>
<dbReference type="Gene3D" id="3.30.1150.10">
    <property type="match status" value="1"/>
</dbReference>
<evidence type="ECO:0000256" key="4">
    <source>
        <dbReference type="ARBA" id="ARBA00022475"/>
    </source>
</evidence>
<evidence type="ECO:0000256" key="8">
    <source>
        <dbReference type="ARBA" id="ARBA00022989"/>
    </source>
</evidence>
<organism evidence="13 14">
    <name type="scientific">Candidatus Schekmanbacteria bacterium RBG_16_38_10</name>
    <dbReference type="NCBI Taxonomy" id="1817879"/>
    <lineage>
        <taxon>Bacteria</taxon>
        <taxon>Candidatus Schekmaniibacteriota</taxon>
    </lineage>
</organism>
<evidence type="ECO:0000256" key="10">
    <source>
        <dbReference type="SAM" id="MobiDB-lite"/>
    </source>
</evidence>
<evidence type="ECO:0000256" key="2">
    <source>
        <dbReference type="ARBA" id="ARBA00006555"/>
    </source>
</evidence>
<dbReference type="SUPFAM" id="SSF74653">
    <property type="entry name" value="TolA/TonB C-terminal domain"/>
    <property type="match status" value="1"/>
</dbReference>
<comment type="similarity">
    <text evidence="2">Belongs to the TonB family.</text>
</comment>
<keyword evidence="4" id="KW-1003">Cell membrane</keyword>
<dbReference type="InterPro" id="IPR037682">
    <property type="entry name" value="TonB_C"/>
</dbReference>
<dbReference type="InterPro" id="IPR051045">
    <property type="entry name" value="TonB-dependent_transducer"/>
</dbReference>
<keyword evidence="9 11" id="KW-0472">Membrane</keyword>
<dbReference type="Pfam" id="PF03544">
    <property type="entry name" value="TonB_C"/>
    <property type="match status" value="1"/>
</dbReference>
<protein>
    <recommendedName>
        <fullName evidence="12">TonB C-terminal domain-containing protein</fullName>
    </recommendedName>
</protein>
<dbReference type="GO" id="GO:0031992">
    <property type="term" value="F:energy transducer activity"/>
    <property type="evidence" value="ECO:0007669"/>
    <property type="project" value="TreeGrafter"/>
</dbReference>
<feature type="region of interest" description="Disordered" evidence="10">
    <location>
        <begin position="98"/>
        <end position="193"/>
    </location>
</feature>
<evidence type="ECO:0000256" key="3">
    <source>
        <dbReference type="ARBA" id="ARBA00022448"/>
    </source>
</evidence>
<feature type="domain" description="TonB C-terminal" evidence="12">
    <location>
        <begin position="246"/>
        <end position="343"/>
    </location>
</feature>
<gene>
    <name evidence="13" type="ORF">A2W05_09670</name>
</gene>
<evidence type="ECO:0000313" key="13">
    <source>
        <dbReference type="EMBL" id="OGL46138.1"/>
    </source>
</evidence>
<dbReference type="PROSITE" id="PS52015">
    <property type="entry name" value="TONB_CTD"/>
    <property type="match status" value="1"/>
</dbReference>
<feature type="compositionally biased region" description="Basic and acidic residues" evidence="10">
    <location>
        <begin position="147"/>
        <end position="173"/>
    </location>
</feature>
<evidence type="ECO:0000256" key="1">
    <source>
        <dbReference type="ARBA" id="ARBA00004383"/>
    </source>
</evidence>
<evidence type="ECO:0000259" key="12">
    <source>
        <dbReference type="PROSITE" id="PS52015"/>
    </source>
</evidence>
<dbReference type="AlphaFoldDB" id="A0A1F7RYJ7"/>
<dbReference type="PANTHER" id="PTHR33446">
    <property type="entry name" value="PROTEIN TONB-RELATED"/>
    <property type="match status" value="1"/>
</dbReference>
<dbReference type="Proteomes" id="UP000178797">
    <property type="component" value="Unassembled WGS sequence"/>
</dbReference>
<feature type="transmembrane region" description="Helical" evidence="11">
    <location>
        <begin position="6"/>
        <end position="27"/>
    </location>
</feature>
<proteinExistence type="inferred from homology"/>
<dbReference type="EMBL" id="MGDE01000103">
    <property type="protein sequence ID" value="OGL46138.1"/>
    <property type="molecule type" value="Genomic_DNA"/>
</dbReference>
<keyword evidence="3" id="KW-0813">Transport</keyword>
<evidence type="ECO:0000256" key="5">
    <source>
        <dbReference type="ARBA" id="ARBA00022519"/>
    </source>
</evidence>
<keyword evidence="7" id="KW-0653">Protein transport</keyword>
<dbReference type="GO" id="GO:0098797">
    <property type="term" value="C:plasma membrane protein complex"/>
    <property type="evidence" value="ECO:0007669"/>
    <property type="project" value="TreeGrafter"/>
</dbReference>
<dbReference type="GO" id="GO:0055085">
    <property type="term" value="P:transmembrane transport"/>
    <property type="evidence" value="ECO:0007669"/>
    <property type="project" value="InterPro"/>
</dbReference>
<accession>A0A1F7RYJ7</accession>
<keyword evidence="5" id="KW-0997">Cell inner membrane</keyword>
<name>A0A1F7RYJ7_9BACT</name>
<dbReference type="PANTHER" id="PTHR33446:SF2">
    <property type="entry name" value="PROTEIN TONB"/>
    <property type="match status" value="1"/>
</dbReference>
<reference evidence="13 14" key="1">
    <citation type="journal article" date="2016" name="Nat. Commun.">
        <title>Thousands of microbial genomes shed light on interconnected biogeochemical processes in an aquifer system.</title>
        <authorList>
            <person name="Anantharaman K."/>
            <person name="Brown C.T."/>
            <person name="Hug L.A."/>
            <person name="Sharon I."/>
            <person name="Castelle C.J."/>
            <person name="Probst A.J."/>
            <person name="Thomas B.C."/>
            <person name="Singh A."/>
            <person name="Wilkins M.J."/>
            <person name="Karaoz U."/>
            <person name="Brodie E.L."/>
            <person name="Williams K.H."/>
            <person name="Hubbard S.S."/>
            <person name="Banfield J.F."/>
        </authorList>
    </citation>
    <scope>NUCLEOTIDE SEQUENCE [LARGE SCALE GENOMIC DNA]</scope>
</reference>
<evidence type="ECO:0000256" key="6">
    <source>
        <dbReference type="ARBA" id="ARBA00022692"/>
    </source>
</evidence>
<dbReference type="NCBIfam" id="TIGR01352">
    <property type="entry name" value="tonB_Cterm"/>
    <property type="match status" value="1"/>
</dbReference>
<evidence type="ECO:0000256" key="7">
    <source>
        <dbReference type="ARBA" id="ARBA00022927"/>
    </source>
</evidence>
<evidence type="ECO:0000256" key="11">
    <source>
        <dbReference type="SAM" id="Phobius"/>
    </source>
</evidence>
<evidence type="ECO:0000313" key="14">
    <source>
        <dbReference type="Proteomes" id="UP000178797"/>
    </source>
</evidence>
<feature type="compositionally biased region" description="Basic and acidic residues" evidence="10">
    <location>
        <begin position="113"/>
        <end position="140"/>
    </location>
</feature>
<sequence>MNKSDFSFYITSFLFHVIFLMLAFFVIKPTVEKPLKQKFDVLLYHEPKSQVLGQKRPSGLTAQDKSSGAAKLAKDKEIEAVKEGLEKGVPITTKERMTASAGTGRTGYNMRRQKAEGRRQEAGIKEQNLKSKSQKFEEKISQSNDGIKIEKKETENKGIDEEAMDSGKSEEKTGGGSIASVGEMGDGRKTGFSPRNIDRDLLAKYAGKFGKDGLGGEDEDGEGGIDKVGGAGKVLDLNTSDLKYISYFKHIKDLIENVWVYPREAREKGIDGRLVIKFTIKENGDLGDVEVLNSSGHKFLDAAAVTALKDASPFPELPKQWKKKDLTIAGNFIYYLTRGGIFY</sequence>
<dbReference type="InterPro" id="IPR006260">
    <property type="entry name" value="TonB/TolA_C"/>
</dbReference>
<keyword evidence="8 11" id="KW-1133">Transmembrane helix</keyword>
<comment type="subcellular location">
    <subcellularLocation>
        <location evidence="1">Cell inner membrane</location>
        <topology evidence="1">Single-pass membrane protein</topology>
        <orientation evidence="1">Periplasmic side</orientation>
    </subcellularLocation>
</comment>